<sequence length="87" mass="10531">MGRNYNLHVLNFKRRKEKLRFNLALKDDAFWVRVLRSKYKMKEWLPINIARGNYSFIWRALAKGLATRRYCQKNSEHSSFSSFSRSK</sequence>
<keyword evidence="2" id="KW-1185">Reference proteome</keyword>
<evidence type="ECO:0000313" key="2">
    <source>
        <dbReference type="Proteomes" id="UP000828251"/>
    </source>
</evidence>
<dbReference type="Proteomes" id="UP000828251">
    <property type="component" value="Unassembled WGS sequence"/>
</dbReference>
<evidence type="ECO:0008006" key="3">
    <source>
        <dbReference type="Google" id="ProtNLM"/>
    </source>
</evidence>
<gene>
    <name evidence="1" type="ORF">J1N35_017163</name>
</gene>
<accession>A0A9D4A5Y9</accession>
<protein>
    <recommendedName>
        <fullName evidence="3">Reverse transcriptase zinc-binding domain-containing protein</fullName>
    </recommendedName>
</protein>
<dbReference type="OrthoDB" id="1938625at2759"/>
<evidence type="ECO:0000313" key="1">
    <source>
        <dbReference type="EMBL" id="KAH1089906.1"/>
    </source>
</evidence>
<reference evidence="1 2" key="1">
    <citation type="journal article" date="2021" name="Plant Biotechnol. J.">
        <title>Multi-omics assisted identification of the key and species-specific regulatory components of drought-tolerant mechanisms in Gossypium stocksii.</title>
        <authorList>
            <person name="Yu D."/>
            <person name="Ke L."/>
            <person name="Zhang D."/>
            <person name="Wu Y."/>
            <person name="Sun Y."/>
            <person name="Mei J."/>
            <person name="Sun J."/>
            <person name="Sun Y."/>
        </authorList>
    </citation>
    <scope>NUCLEOTIDE SEQUENCE [LARGE SCALE GENOMIC DNA]</scope>
    <source>
        <strain evidence="2">cv. E1</strain>
        <tissue evidence="1">Leaf</tissue>
    </source>
</reference>
<name>A0A9D4A5Y9_9ROSI</name>
<dbReference type="EMBL" id="JAIQCV010000006">
    <property type="protein sequence ID" value="KAH1089906.1"/>
    <property type="molecule type" value="Genomic_DNA"/>
</dbReference>
<organism evidence="1 2">
    <name type="scientific">Gossypium stocksii</name>
    <dbReference type="NCBI Taxonomy" id="47602"/>
    <lineage>
        <taxon>Eukaryota</taxon>
        <taxon>Viridiplantae</taxon>
        <taxon>Streptophyta</taxon>
        <taxon>Embryophyta</taxon>
        <taxon>Tracheophyta</taxon>
        <taxon>Spermatophyta</taxon>
        <taxon>Magnoliopsida</taxon>
        <taxon>eudicotyledons</taxon>
        <taxon>Gunneridae</taxon>
        <taxon>Pentapetalae</taxon>
        <taxon>rosids</taxon>
        <taxon>malvids</taxon>
        <taxon>Malvales</taxon>
        <taxon>Malvaceae</taxon>
        <taxon>Malvoideae</taxon>
        <taxon>Gossypium</taxon>
    </lineage>
</organism>
<dbReference type="AlphaFoldDB" id="A0A9D4A5Y9"/>
<comment type="caution">
    <text evidence="1">The sequence shown here is derived from an EMBL/GenBank/DDBJ whole genome shotgun (WGS) entry which is preliminary data.</text>
</comment>
<proteinExistence type="predicted"/>